<evidence type="ECO:0000313" key="2">
    <source>
        <dbReference type="Proteomes" id="UP000030002"/>
    </source>
</evidence>
<sequence length="140" mass="14992">MSTDDAPTIDELSNRARAAGDVSAQSDLWRAMFALDEWYFMASGGLPDGGPVVGIVDGVPSLLAFTTAGRARACGLANGKTEEDANQVLSVPREHFLDMCDQLAHQGVERLVVDQGTLGFFAPLDQLRAMHGFINPPTED</sequence>
<evidence type="ECO:0000313" key="1">
    <source>
        <dbReference type="EMBL" id="KGN31964.1"/>
    </source>
</evidence>
<name>A0A0A0J5D8_9MICO</name>
<comment type="caution">
    <text evidence="1">The sequence shown here is derived from an EMBL/GenBank/DDBJ whole genome shotgun (WGS) entry which is preliminary data.</text>
</comment>
<dbReference type="EMBL" id="AVPJ01000009">
    <property type="protein sequence ID" value="KGN31964.1"/>
    <property type="molecule type" value="Genomic_DNA"/>
</dbReference>
<proteinExistence type="predicted"/>
<dbReference type="AlphaFoldDB" id="A0A0A0J5D8"/>
<evidence type="ECO:0008006" key="3">
    <source>
        <dbReference type="Google" id="ProtNLM"/>
    </source>
</evidence>
<dbReference type="RefSeq" id="WP_035916777.1">
    <property type="nucleotide sequence ID" value="NZ_AVPJ01000009.1"/>
</dbReference>
<dbReference type="eggNOG" id="ENOG5033FUC">
    <property type="taxonomic scope" value="Bacteria"/>
</dbReference>
<dbReference type="Proteomes" id="UP000030002">
    <property type="component" value="Unassembled WGS sequence"/>
</dbReference>
<dbReference type="OrthoDB" id="3635752at2"/>
<gene>
    <name evidence="1" type="ORF">N802_19310</name>
</gene>
<keyword evidence="2" id="KW-1185">Reference proteome</keyword>
<accession>A0A0A0J5D8</accession>
<dbReference type="STRING" id="1385520.N802_19310"/>
<protein>
    <recommendedName>
        <fullName evidence="3">SseB protein N-terminal domain-containing protein</fullName>
    </recommendedName>
</protein>
<reference evidence="1 2" key="1">
    <citation type="submission" date="2013-08" db="EMBL/GenBank/DDBJ databases">
        <title>The genome sequence of Knoellia sinensis.</title>
        <authorList>
            <person name="Zhu W."/>
            <person name="Wang G."/>
        </authorList>
    </citation>
    <scope>NUCLEOTIDE SEQUENCE [LARGE SCALE GENOMIC DNA]</scope>
    <source>
        <strain evidence="1 2">KCTC 19936</strain>
    </source>
</reference>
<organism evidence="1 2">
    <name type="scientific">Knoellia sinensis KCTC 19936</name>
    <dbReference type="NCBI Taxonomy" id="1385520"/>
    <lineage>
        <taxon>Bacteria</taxon>
        <taxon>Bacillati</taxon>
        <taxon>Actinomycetota</taxon>
        <taxon>Actinomycetes</taxon>
        <taxon>Micrococcales</taxon>
        <taxon>Intrasporangiaceae</taxon>
        <taxon>Knoellia</taxon>
    </lineage>
</organism>